<keyword evidence="3" id="KW-0443">Lipid metabolism</keyword>
<evidence type="ECO:0000313" key="6">
    <source>
        <dbReference type="Proteomes" id="UP000189670"/>
    </source>
</evidence>
<organism evidence="5 6">
    <name type="scientific">Candidatus Magnetoglobus multicellularis str. Araruama</name>
    <dbReference type="NCBI Taxonomy" id="890399"/>
    <lineage>
        <taxon>Bacteria</taxon>
        <taxon>Pseudomonadati</taxon>
        <taxon>Thermodesulfobacteriota</taxon>
        <taxon>Desulfobacteria</taxon>
        <taxon>Desulfobacterales</taxon>
        <taxon>Desulfobacteraceae</taxon>
        <taxon>Candidatus Magnetoglobus</taxon>
    </lineage>
</organism>
<dbReference type="AlphaFoldDB" id="A0A1V1P0P7"/>
<feature type="domain" description="AMP-dependent synthetase/ligase" evidence="4">
    <location>
        <begin position="15"/>
        <end position="434"/>
    </location>
</feature>
<dbReference type="InterPro" id="IPR000873">
    <property type="entry name" value="AMP-dep_synth/lig_dom"/>
</dbReference>
<accession>A0A1V1P0P7</accession>
<protein>
    <submittedName>
        <fullName evidence="5">Long-chain acyl-CoA synthetase</fullName>
    </submittedName>
</protein>
<evidence type="ECO:0000259" key="4">
    <source>
        <dbReference type="Pfam" id="PF00501"/>
    </source>
</evidence>
<dbReference type="Proteomes" id="UP000189670">
    <property type="component" value="Unassembled WGS sequence"/>
</dbReference>
<dbReference type="InterPro" id="IPR042099">
    <property type="entry name" value="ANL_N_sf"/>
</dbReference>
<evidence type="ECO:0000256" key="3">
    <source>
        <dbReference type="ARBA" id="ARBA00023098"/>
    </source>
</evidence>
<dbReference type="PANTHER" id="PTHR43272">
    <property type="entry name" value="LONG-CHAIN-FATTY-ACID--COA LIGASE"/>
    <property type="match status" value="1"/>
</dbReference>
<reference evidence="6" key="1">
    <citation type="submission" date="2012-11" db="EMBL/GenBank/DDBJ databases">
        <authorList>
            <person name="Lucero-Rivera Y.E."/>
            <person name="Tovar-Ramirez D."/>
        </authorList>
    </citation>
    <scope>NUCLEOTIDE SEQUENCE [LARGE SCALE GENOMIC DNA]</scope>
    <source>
        <strain evidence="6">Araruama</strain>
    </source>
</reference>
<sequence>MEQQFNTIYSMFCNRVQETPDIAAYCERLNNQWQPTSWQSLKDQVEYFASALMAHGFSKGDTVNILAGNRLVWPIADLGTIAAGGISAGIYPTNSAGQCEYIFKHSECKVLVVDTLDQLNKILPVSQSLELIIVKDPVDKSLDKVIQWDDFLEKGKANPQYLNTIQKMTENSDPEDIIIIVYTSGTTGMPKGACLSNRYVLASCEALKHTVDAINAAIPDVYKQANEQPESLSFLPYCHVAERISGMYNRMYLGVTGYLVDDITKLYPYMLEVNPHSFAGLPRFFEKIYAKIKNDIETENGYDRDAFYRAVEFNKQVKQLNREGKNVPIQIQQAYENAEKNIFSKIRGTLGNRIMSLTSGAAPIPEDVLHFFEYGANIPIYEAYGLTEFLCGAFNTPDARKPRSVGCPMYGAQIKIASDGEILFKGPLLFSGYYKDEAATNEAIDADGWFHTGDIGKIDEDGFLFITGRKKEFIKTSTGKKISPLLLENLCKRNHVISNVMVFGDFKKYLTALITLNPDELKGYAKVNQIEYNTYEALTQHPEIIKMIESIVQSVNAQVSRTEQIKKFRVLTRDFSVDQEEITPTGKVKRKIVTARFKDVIETMYA</sequence>
<dbReference type="Pfam" id="PF00501">
    <property type="entry name" value="AMP-binding"/>
    <property type="match status" value="1"/>
</dbReference>
<dbReference type="GO" id="GO:0016020">
    <property type="term" value="C:membrane"/>
    <property type="evidence" value="ECO:0007669"/>
    <property type="project" value="TreeGrafter"/>
</dbReference>
<name>A0A1V1P0P7_9BACT</name>
<dbReference type="GO" id="GO:0004467">
    <property type="term" value="F:long-chain fatty acid-CoA ligase activity"/>
    <property type="evidence" value="ECO:0007669"/>
    <property type="project" value="TreeGrafter"/>
</dbReference>
<evidence type="ECO:0000256" key="1">
    <source>
        <dbReference type="ARBA" id="ARBA00022598"/>
    </source>
</evidence>
<comment type="caution">
    <text evidence="5">The sequence shown here is derived from an EMBL/GenBank/DDBJ whole genome shotgun (WGS) entry which is preliminary data.</text>
</comment>
<keyword evidence="1" id="KW-0436">Ligase</keyword>
<evidence type="ECO:0000256" key="2">
    <source>
        <dbReference type="ARBA" id="ARBA00022832"/>
    </source>
</evidence>
<dbReference type="SUPFAM" id="SSF56801">
    <property type="entry name" value="Acetyl-CoA synthetase-like"/>
    <property type="match status" value="1"/>
</dbReference>
<proteinExistence type="predicted"/>
<dbReference type="EMBL" id="ATBP01000972">
    <property type="protein sequence ID" value="ETR68390.1"/>
    <property type="molecule type" value="Genomic_DNA"/>
</dbReference>
<dbReference type="Pfam" id="PF23562">
    <property type="entry name" value="AMP-binding_C_3"/>
    <property type="match status" value="1"/>
</dbReference>
<dbReference type="PROSITE" id="PS00455">
    <property type="entry name" value="AMP_BINDING"/>
    <property type="match status" value="1"/>
</dbReference>
<evidence type="ECO:0000313" key="5">
    <source>
        <dbReference type="EMBL" id="ETR68390.1"/>
    </source>
</evidence>
<dbReference type="InterPro" id="IPR020845">
    <property type="entry name" value="AMP-binding_CS"/>
</dbReference>
<keyword evidence="2" id="KW-0276">Fatty acid metabolism</keyword>
<dbReference type="CDD" id="cd05907">
    <property type="entry name" value="VL_LC_FACS_like"/>
    <property type="match status" value="1"/>
</dbReference>
<dbReference type="Gene3D" id="3.40.50.12780">
    <property type="entry name" value="N-terminal domain of ligase-like"/>
    <property type="match status" value="1"/>
</dbReference>
<dbReference type="PANTHER" id="PTHR43272:SF32">
    <property type="entry name" value="AMP-DEPENDENT SYNTHETASE_LIGASE DOMAIN-CONTAINING PROTEIN"/>
    <property type="match status" value="1"/>
</dbReference>
<gene>
    <name evidence="5" type="ORF">OMM_04598</name>
</gene>